<keyword evidence="3" id="KW-1185">Reference proteome</keyword>
<dbReference type="Pfam" id="PF14977">
    <property type="entry name" value="FAM194"/>
    <property type="match status" value="1"/>
</dbReference>
<protein>
    <submittedName>
        <fullName evidence="4">Glutamate-rich protein 6B</fullName>
    </submittedName>
</protein>
<evidence type="ECO:0000313" key="4">
    <source>
        <dbReference type="RefSeq" id="XP_025022486.1"/>
    </source>
</evidence>
<feature type="domain" description="FAM194 C-terminal" evidence="2">
    <location>
        <begin position="364"/>
        <end position="558"/>
    </location>
</feature>
<proteinExistence type="predicted"/>
<feature type="region of interest" description="Disordered" evidence="1">
    <location>
        <begin position="71"/>
        <end position="132"/>
    </location>
</feature>
<dbReference type="PANTHER" id="PTHR23093:SF17">
    <property type="entry name" value="GLUTAMATE-RICH PROTEIN 6B"/>
    <property type="match status" value="1"/>
</dbReference>
<evidence type="ECO:0000256" key="1">
    <source>
        <dbReference type="SAM" id="MobiDB-lite"/>
    </source>
</evidence>
<dbReference type="KEGG" id="pbi:112540648"/>
<dbReference type="InterPro" id="IPR029281">
    <property type="entry name" value="FAM194_C"/>
</dbReference>
<sequence length="592" mass="68476">MSNGLNPSGIGGKKQLPSKKKPDSASQPASDKPSSSLLTIENVKKLQEKNTVAKSDLAHWSIETYIKGSNRLLNASRTNTEGSREQTVSYEEESGVPHEGCSENSDETSGKDFQRRPLSISIPEAQPSKKREVADLETQTEWSYSDSAADSSELRKPVFTFPILIVTGRNDKREEEEEEIYATELESQENFSDEEEVKTLLQDKDHSTTDLCLIRRCEFCTTPLKPLPMPEELEEKPEKMDHFLCCRTYKEVFQCVIQELIESPEGEIDINPHPRISQSVMDSKTKKMLIEELQERGFEKYKEIFEQYIKFGACTKIHFRLSDYPPKPEMTVLKKQYPDPKELLEIDLEFKAEQLKFCHPFKPVQRYFQNGKIFFLLFPDGTGQVYYPSGRVAILITYIREIQFTYIVLNDSKTHELQALFTNQGYAAYYQQNQKLRLNLDLCTGSFFDKHGNQEKYWNWWDNRSHVHAPPFQPICIQLNAYIQVKIKAQDQIFLTFTKCHDCLQLNIGARLKLKDPDMLWVLQQYGTSDQLVSHSMLDKISNLLTSIKELLKKLCSSAPEESGDLRLLSQLYAIMHRRCKKTSYKQCKKRN</sequence>
<accession>A0A9F5J0I7</accession>
<reference evidence="4" key="1">
    <citation type="submission" date="2025-08" db="UniProtKB">
        <authorList>
            <consortium name="RefSeq"/>
        </authorList>
    </citation>
    <scope>IDENTIFICATION</scope>
    <source>
        <tissue evidence="4">Liver</tissue>
    </source>
</reference>
<dbReference type="OMA" id="GHAVCYH"/>
<dbReference type="GeneID" id="112540648"/>
<feature type="compositionally biased region" description="Polar residues" evidence="1">
    <location>
        <begin position="71"/>
        <end position="89"/>
    </location>
</feature>
<dbReference type="OrthoDB" id="527209at2759"/>
<dbReference type="RefSeq" id="XP_025022486.1">
    <property type="nucleotide sequence ID" value="XM_025166718.1"/>
</dbReference>
<gene>
    <name evidence="4" type="primary">ERICH6B</name>
</gene>
<dbReference type="AlphaFoldDB" id="A0A9F5J0I7"/>
<evidence type="ECO:0000259" key="2">
    <source>
        <dbReference type="Pfam" id="PF14977"/>
    </source>
</evidence>
<evidence type="ECO:0000313" key="3">
    <source>
        <dbReference type="Proteomes" id="UP000695026"/>
    </source>
</evidence>
<feature type="region of interest" description="Disordered" evidence="1">
    <location>
        <begin position="1"/>
        <end position="38"/>
    </location>
</feature>
<dbReference type="PANTHER" id="PTHR23093">
    <property type="entry name" value="SIMILAR TO CHROMOSOME 3 OPEN READING FRAME 20"/>
    <property type="match status" value="1"/>
</dbReference>
<feature type="compositionally biased region" description="Polar residues" evidence="1">
    <location>
        <begin position="24"/>
        <end position="38"/>
    </location>
</feature>
<organism evidence="3 4">
    <name type="scientific">Python bivittatus</name>
    <name type="common">Burmese python</name>
    <name type="synonym">Python molurus bivittatus</name>
    <dbReference type="NCBI Taxonomy" id="176946"/>
    <lineage>
        <taxon>Eukaryota</taxon>
        <taxon>Metazoa</taxon>
        <taxon>Chordata</taxon>
        <taxon>Craniata</taxon>
        <taxon>Vertebrata</taxon>
        <taxon>Euteleostomi</taxon>
        <taxon>Lepidosauria</taxon>
        <taxon>Squamata</taxon>
        <taxon>Bifurcata</taxon>
        <taxon>Unidentata</taxon>
        <taxon>Episquamata</taxon>
        <taxon>Toxicofera</taxon>
        <taxon>Serpentes</taxon>
        <taxon>Henophidia</taxon>
        <taxon>Pythonidae</taxon>
        <taxon>Python</taxon>
    </lineage>
</organism>
<dbReference type="CTD" id="220081"/>
<dbReference type="Proteomes" id="UP000695026">
    <property type="component" value="Unplaced"/>
</dbReference>
<name>A0A9F5J0I7_PYTBI</name>